<dbReference type="EMBL" id="JAEVHL010000032">
    <property type="protein sequence ID" value="MBM0275744.1"/>
    <property type="molecule type" value="Genomic_DNA"/>
</dbReference>
<evidence type="ECO:0000256" key="2">
    <source>
        <dbReference type="ARBA" id="ARBA00023002"/>
    </source>
</evidence>
<dbReference type="InterPro" id="IPR002347">
    <property type="entry name" value="SDR_fam"/>
</dbReference>
<comment type="similarity">
    <text evidence="1">Belongs to the short-chain dehydrogenases/reductases (SDR) family.</text>
</comment>
<dbReference type="PRINTS" id="PR00080">
    <property type="entry name" value="SDRFAMILY"/>
</dbReference>
<reference evidence="4 5" key="1">
    <citation type="submission" date="2021-01" db="EMBL/GenBank/DDBJ databases">
        <title>Draft genome sequence of Micromonospora sp. strain STR1s_6.</title>
        <authorList>
            <person name="Karlyshev A."/>
            <person name="Jawad R."/>
        </authorList>
    </citation>
    <scope>NUCLEOTIDE SEQUENCE [LARGE SCALE GENOMIC DNA]</scope>
    <source>
        <strain evidence="4 5">STR1S-6</strain>
    </source>
</reference>
<dbReference type="SUPFAM" id="SSF51735">
    <property type="entry name" value="NAD(P)-binding Rossmann-fold domains"/>
    <property type="match status" value="1"/>
</dbReference>
<dbReference type="PANTHER" id="PTHR43639:SF1">
    <property type="entry name" value="SHORT-CHAIN DEHYDROGENASE_REDUCTASE FAMILY PROTEIN"/>
    <property type="match status" value="1"/>
</dbReference>
<dbReference type="PRINTS" id="PR00081">
    <property type="entry name" value="GDHRDH"/>
</dbReference>
<dbReference type="InterPro" id="IPR036291">
    <property type="entry name" value="NAD(P)-bd_dom_sf"/>
</dbReference>
<evidence type="ECO:0000313" key="5">
    <source>
        <dbReference type="Proteomes" id="UP000622245"/>
    </source>
</evidence>
<evidence type="ECO:0000256" key="3">
    <source>
        <dbReference type="SAM" id="MobiDB-lite"/>
    </source>
</evidence>
<evidence type="ECO:0000313" key="4">
    <source>
        <dbReference type="EMBL" id="MBM0275744.1"/>
    </source>
</evidence>
<dbReference type="Pfam" id="PF13561">
    <property type="entry name" value="adh_short_C2"/>
    <property type="match status" value="1"/>
</dbReference>
<gene>
    <name evidence="4" type="ORF">JM949_09995</name>
</gene>
<dbReference type="RefSeq" id="WP_203148131.1">
    <property type="nucleotide sequence ID" value="NZ_JAEVHL010000032.1"/>
</dbReference>
<keyword evidence="2" id="KW-0560">Oxidoreductase</keyword>
<organism evidence="4 5">
    <name type="scientific">Micromonospora tarensis</name>
    <dbReference type="NCBI Taxonomy" id="2806100"/>
    <lineage>
        <taxon>Bacteria</taxon>
        <taxon>Bacillati</taxon>
        <taxon>Actinomycetota</taxon>
        <taxon>Actinomycetes</taxon>
        <taxon>Micromonosporales</taxon>
        <taxon>Micromonosporaceae</taxon>
        <taxon>Micromonospora</taxon>
    </lineage>
</organism>
<keyword evidence="5" id="KW-1185">Reference proteome</keyword>
<dbReference type="PANTHER" id="PTHR43639">
    <property type="entry name" value="OXIDOREDUCTASE, SHORT-CHAIN DEHYDROGENASE/REDUCTASE FAMILY (AFU_ORTHOLOGUE AFUA_5G02870)"/>
    <property type="match status" value="1"/>
</dbReference>
<proteinExistence type="inferred from homology"/>
<evidence type="ECO:0000256" key="1">
    <source>
        <dbReference type="ARBA" id="ARBA00006484"/>
    </source>
</evidence>
<dbReference type="CDD" id="cd05233">
    <property type="entry name" value="SDR_c"/>
    <property type="match status" value="1"/>
</dbReference>
<feature type="region of interest" description="Disordered" evidence="3">
    <location>
        <begin position="245"/>
        <end position="291"/>
    </location>
</feature>
<name>A0ABS1YET0_9ACTN</name>
<dbReference type="Proteomes" id="UP000622245">
    <property type="component" value="Unassembled WGS sequence"/>
</dbReference>
<comment type="caution">
    <text evidence="4">The sequence shown here is derived from an EMBL/GenBank/DDBJ whole genome shotgun (WGS) entry which is preliminary data.</text>
</comment>
<accession>A0ABS1YET0</accession>
<sequence length="291" mass="31238">MSRSIAVVTGAGTGIGAAIATRLSADFDLVLTHRQDDADLAAVVEAARRHGAQTHTITGDLTVADTQTALRAAIEQHATRLTALISNAGAYPRVPWSQTDPDALRDQLELNLVTHAAVIRAATPVFIRNNYGRIVAVSSVMTQIGRVDLAGYIAAKSGLEGLVRALARELGPHNITVNTVRPGAIEVPAEHHVVPDHDAMVRRQLDRQCIKRRGQPSDVAAAIAFLATPQAGFITGQAITSTAAGTCHDHPLDPPRNQPRRNHPTPRPCPTRHATHRARRGTDCRHRPRTS</sequence>
<protein>
    <submittedName>
        <fullName evidence="4">SDR family oxidoreductase</fullName>
    </submittedName>
</protein>
<dbReference type="Gene3D" id="3.40.50.720">
    <property type="entry name" value="NAD(P)-binding Rossmann-like Domain"/>
    <property type="match status" value="1"/>
</dbReference>